<dbReference type="GO" id="GO:0005524">
    <property type="term" value="F:ATP binding"/>
    <property type="evidence" value="ECO:0007669"/>
    <property type="project" value="InterPro"/>
</dbReference>
<dbReference type="Pfam" id="PF07714">
    <property type="entry name" value="PK_Tyr_Ser-Thr"/>
    <property type="match status" value="1"/>
</dbReference>
<dbReference type="InterPro" id="IPR011009">
    <property type="entry name" value="Kinase-like_dom_sf"/>
</dbReference>
<proteinExistence type="predicted"/>
<evidence type="ECO:0000313" key="2">
    <source>
        <dbReference type="EMBL" id="CAH2043994.1"/>
    </source>
</evidence>
<evidence type="ECO:0000259" key="1">
    <source>
        <dbReference type="PROSITE" id="PS50011"/>
    </source>
</evidence>
<dbReference type="PROSITE" id="PS50011">
    <property type="entry name" value="PROTEIN_KINASE_DOM"/>
    <property type="match status" value="1"/>
</dbReference>
<name>A0AAU9RP08_THLAR</name>
<dbReference type="SUPFAM" id="SSF56112">
    <property type="entry name" value="Protein kinase-like (PK-like)"/>
    <property type="match status" value="1"/>
</dbReference>
<sequence length="91" mass="10233">MKEVSKESDVYSFGVIMLEIVSGKEPINKNPAAAEDLYRPEILRRGVKDGTGVSEECVLEYIQLAMSCCSPSPSLRPSFKQLLRKLEEIRK</sequence>
<feature type="domain" description="Protein kinase" evidence="1">
    <location>
        <begin position="1"/>
        <end position="89"/>
    </location>
</feature>
<dbReference type="GO" id="GO:0004672">
    <property type="term" value="F:protein kinase activity"/>
    <property type="evidence" value="ECO:0007669"/>
    <property type="project" value="InterPro"/>
</dbReference>
<reference evidence="2 3" key="1">
    <citation type="submission" date="2022-03" db="EMBL/GenBank/DDBJ databases">
        <authorList>
            <person name="Nunn A."/>
            <person name="Chopra R."/>
            <person name="Nunn A."/>
            <person name="Contreras Garrido A."/>
        </authorList>
    </citation>
    <scope>NUCLEOTIDE SEQUENCE [LARGE SCALE GENOMIC DNA]</scope>
</reference>
<organism evidence="2 3">
    <name type="scientific">Thlaspi arvense</name>
    <name type="common">Field penny-cress</name>
    <dbReference type="NCBI Taxonomy" id="13288"/>
    <lineage>
        <taxon>Eukaryota</taxon>
        <taxon>Viridiplantae</taxon>
        <taxon>Streptophyta</taxon>
        <taxon>Embryophyta</taxon>
        <taxon>Tracheophyta</taxon>
        <taxon>Spermatophyta</taxon>
        <taxon>Magnoliopsida</taxon>
        <taxon>eudicotyledons</taxon>
        <taxon>Gunneridae</taxon>
        <taxon>Pentapetalae</taxon>
        <taxon>rosids</taxon>
        <taxon>malvids</taxon>
        <taxon>Brassicales</taxon>
        <taxon>Brassicaceae</taxon>
        <taxon>Thlaspideae</taxon>
        <taxon>Thlaspi</taxon>
    </lineage>
</organism>
<dbReference type="Gene3D" id="1.10.510.10">
    <property type="entry name" value="Transferase(Phosphotransferase) domain 1"/>
    <property type="match status" value="1"/>
</dbReference>
<dbReference type="EMBL" id="OU466858">
    <property type="protein sequence ID" value="CAH2043994.1"/>
    <property type="molecule type" value="Genomic_DNA"/>
</dbReference>
<dbReference type="InterPro" id="IPR000719">
    <property type="entry name" value="Prot_kinase_dom"/>
</dbReference>
<dbReference type="PANTHER" id="PTHR48008">
    <property type="entry name" value="LEUCINE-RICH REPEAT RECEPTOR-LIKE PROTEIN KINASE IMK3-RELATED"/>
    <property type="match status" value="1"/>
</dbReference>
<dbReference type="AlphaFoldDB" id="A0AAU9RP08"/>
<accession>A0AAU9RP08</accession>
<evidence type="ECO:0000313" key="3">
    <source>
        <dbReference type="Proteomes" id="UP000836841"/>
    </source>
</evidence>
<dbReference type="Proteomes" id="UP000836841">
    <property type="component" value="Chromosome 2"/>
</dbReference>
<dbReference type="PANTHER" id="PTHR48008:SF5">
    <property type="entry name" value="PROTEIN KINASE SUPERFAMILY PROTEIN"/>
    <property type="match status" value="1"/>
</dbReference>
<dbReference type="InterPro" id="IPR052451">
    <property type="entry name" value="Ser/Thr_kinase-like"/>
</dbReference>
<protein>
    <recommendedName>
        <fullName evidence="1">Protein kinase domain-containing protein</fullName>
    </recommendedName>
</protein>
<keyword evidence="3" id="KW-1185">Reference proteome</keyword>
<dbReference type="InterPro" id="IPR001245">
    <property type="entry name" value="Ser-Thr/Tyr_kinase_cat_dom"/>
</dbReference>
<gene>
    <name evidence="2" type="ORF">TAV2_LOCUS7824</name>
</gene>